<dbReference type="InterPro" id="IPR045266">
    <property type="entry name" value="DOH_DOMON"/>
</dbReference>
<dbReference type="InterPro" id="IPR057443">
    <property type="entry name" value="At5g54830-like"/>
</dbReference>
<dbReference type="CDD" id="cd09631">
    <property type="entry name" value="DOMON_DOH"/>
    <property type="match status" value="1"/>
</dbReference>
<proteinExistence type="predicted"/>
<evidence type="ECO:0000259" key="4">
    <source>
        <dbReference type="PROSITE" id="PS50836"/>
    </source>
</evidence>
<sequence length="847" mass="93902">MKLPSAAAATLCTLLLVQNVNCLKENDEDDAGYFGKPLGKLSEHHHAVKGFVYAIDSRTLHIRHFSYDGQGPGAYFYAGNSKSPSSSGFRLRDERGSPKVLRKYNDEHITLSLPEGKTLNSIKWFSVWCEDFSVNFGDVKIPKGFEYPKPQKLGSLSGIHHVSSDPVVIVDAQTFLVPNFSYDGEAPDAKFWVGSGETPTPQGIKVADENGSFDPLKKYDSKTLVITLPGTLTVHEIGHFGVWCEAFAVDFGHVKVPPYALVPPSLRMLNVSPQSRLNCQVLHESSEFEVRWALAGESAVIQLVGKIDSGDYMAFGLSGDVSKTKMIGGDAVVAWIDPEDNQGYAVDYYLEGKSQCAGSRGSCPDNNLRDETASVRLLNSAMVNGYTIVTYQRALQGSDEYDKPIFNNGTEQAVIWGIGPLNSKKEVSFHSIYPKGNVKLNFNRYPEWNCQKPEEGSTPSSALTDLEKEMSVSAATPKPVEAPKDAWSIPPIPCYEPEDGVFYAQMGPTGGKRGYSAITGHVGWGISWFINGLLIPEINVVRGKSYTFVVEGGDNIDIPARYHPFYITDDAVGGYEHKTSEERKAIKVFAGVKFDKRGRATPTGTGRFCNWTPSPDHAADDSPSFGAYQQTLKLECDEGEPGILQWTPDNNTPDTVYYQCYTHRYLGWKINVHDSCDQQPARSDDAAEDPIDRKGTAEEEPEEAASVNVETRVKVPYGEKVAAVPDAILYASHDLLPPSAAQVSYVSSLTSRRDGEVIVAKKDEPESKEHPQFESPKHTETLEPMFVASPVDRNFKDTSRLSNFPSSFNNGKHFVRRQHSPPQQRLRYPHVTQKRAHYYRRPQHLQY</sequence>
<dbReference type="Pfam" id="PF25489">
    <property type="entry name" value="At5g54830"/>
    <property type="match status" value="1"/>
</dbReference>
<keyword evidence="3" id="KW-0732">Signal</keyword>
<dbReference type="PROSITE" id="PS51549">
    <property type="entry name" value="DM13"/>
    <property type="match status" value="2"/>
</dbReference>
<dbReference type="PANTHER" id="PTHR24036">
    <property type="entry name" value="SKELETOR-RELATED"/>
    <property type="match status" value="1"/>
</dbReference>
<comment type="caution">
    <text evidence="6">The sequence shown here is derived from an EMBL/GenBank/DDBJ whole genome shotgun (WGS) entry which is preliminary data.</text>
</comment>
<dbReference type="InterPro" id="IPR019545">
    <property type="entry name" value="DM13_domain"/>
</dbReference>
<keyword evidence="7" id="KW-1185">Reference proteome</keyword>
<dbReference type="Proteomes" id="UP000494165">
    <property type="component" value="Unassembled WGS sequence"/>
</dbReference>
<organism evidence="6 7">
    <name type="scientific">Cloeon dipterum</name>
    <dbReference type="NCBI Taxonomy" id="197152"/>
    <lineage>
        <taxon>Eukaryota</taxon>
        <taxon>Metazoa</taxon>
        <taxon>Ecdysozoa</taxon>
        <taxon>Arthropoda</taxon>
        <taxon>Hexapoda</taxon>
        <taxon>Insecta</taxon>
        <taxon>Pterygota</taxon>
        <taxon>Palaeoptera</taxon>
        <taxon>Ephemeroptera</taxon>
        <taxon>Pisciforma</taxon>
        <taxon>Baetidae</taxon>
        <taxon>Cloeon</taxon>
    </lineage>
</organism>
<dbReference type="SMART" id="SM00664">
    <property type="entry name" value="DoH"/>
    <property type="match status" value="1"/>
</dbReference>
<feature type="signal peptide" evidence="3">
    <location>
        <begin position="1"/>
        <end position="22"/>
    </location>
</feature>
<feature type="chain" id="PRO_5035788455" description="Protein Skeletor" evidence="3">
    <location>
        <begin position="23"/>
        <end position="847"/>
    </location>
</feature>
<gene>
    <name evidence="6" type="ORF">CLODIP_2_CD04275</name>
</gene>
<dbReference type="InterPro" id="IPR005018">
    <property type="entry name" value="DOMON_domain"/>
</dbReference>
<dbReference type="InterPro" id="IPR052126">
    <property type="entry name" value="Spindle_Org/Thrombomodulin"/>
</dbReference>
<evidence type="ECO:0000313" key="6">
    <source>
        <dbReference type="EMBL" id="CAB3367210.1"/>
    </source>
</evidence>
<evidence type="ECO:0000256" key="2">
    <source>
        <dbReference type="SAM" id="MobiDB-lite"/>
    </source>
</evidence>
<evidence type="ECO:0000256" key="3">
    <source>
        <dbReference type="SAM" id="SignalP"/>
    </source>
</evidence>
<dbReference type="Pfam" id="PF03351">
    <property type="entry name" value="DOMON"/>
    <property type="match status" value="1"/>
</dbReference>
<feature type="domain" description="DM13" evidence="5">
    <location>
        <begin position="143"/>
        <end position="257"/>
    </location>
</feature>
<feature type="domain" description="DM13" evidence="5">
    <location>
        <begin position="32"/>
        <end position="142"/>
    </location>
</feature>
<dbReference type="SMART" id="SM00686">
    <property type="entry name" value="DM13"/>
    <property type="match status" value="2"/>
</dbReference>
<evidence type="ECO:0008006" key="8">
    <source>
        <dbReference type="Google" id="ProtNLM"/>
    </source>
</evidence>
<evidence type="ECO:0000256" key="1">
    <source>
        <dbReference type="ARBA" id="ARBA00022737"/>
    </source>
</evidence>
<evidence type="ECO:0000313" key="7">
    <source>
        <dbReference type="Proteomes" id="UP000494165"/>
    </source>
</evidence>
<keyword evidence="1" id="KW-0677">Repeat</keyword>
<dbReference type="Pfam" id="PF10517">
    <property type="entry name" value="DM13"/>
    <property type="match status" value="2"/>
</dbReference>
<feature type="region of interest" description="Disordered" evidence="2">
    <location>
        <begin position="677"/>
        <end position="708"/>
    </location>
</feature>
<dbReference type="PROSITE" id="PS50836">
    <property type="entry name" value="DOMON"/>
    <property type="match status" value="1"/>
</dbReference>
<dbReference type="PANTHER" id="PTHR24036:SF13">
    <property type="entry name" value="PROTEIN SKELETOR, ISOFORMS D_E"/>
    <property type="match status" value="1"/>
</dbReference>
<dbReference type="OrthoDB" id="2448405at2759"/>
<reference evidence="6 7" key="1">
    <citation type="submission" date="2020-04" db="EMBL/GenBank/DDBJ databases">
        <authorList>
            <person name="Alioto T."/>
            <person name="Alioto T."/>
            <person name="Gomez Garrido J."/>
        </authorList>
    </citation>
    <scope>NUCLEOTIDE SEQUENCE [LARGE SCALE GENOMIC DNA]</scope>
</reference>
<feature type="compositionally biased region" description="Basic and acidic residues" evidence="2">
    <location>
        <begin position="677"/>
        <end position="697"/>
    </location>
</feature>
<protein>
    <recommendedName>
        <fullName evidence="8">Protein Skeletor</fullName>
    </recommendedName>
</protein>
<dbReference type="EMBL" id="CADEPI010000029">
    <property type="protein sequence ID" value="CAB3367210.1"/>
    <property type="molecule type" value="Genomic_DNA"/>
</dbReference>
<accession>A0A8S1CGA2</accession>
<name>A0A8S1CGA2_9INSE</name>
<evidence type="ECO:0000259" key="5">
    <source>
        <dbReference type="PROSITE" id="PS51549"/>
    </source>
</evidence>
<dbReference type="AlphaFoldDB" id="A0A8S1CGA2"/>
<feature type="domain" description="DOMON" evidence="4">
    <location>
        <begin position="286"/>
        <end position="419"/>
    </location>
</feature>